<evidence type="ECO:0000313" key="2">
    <source>
        <dbReference type="Proteomes" id="UP000674318"/>
    </source>
</evidence>
<dbReference type="SUPFAM" id="SSF52047">
    <property type="entry name" value="RNI-like"/>
    <property type="match status" value="1"/>
</dbReference>
<sequence>MGSATSKDRYERAATTGILTLDKGSVASWSSLAKGLKGLPSLRTMTITHNTLRDPVPAAFTTLSLWGTLVSLDLSHNRLGCACALGSDVPLSKRHVEEALTRITGAPRTNASGDTTRLPLESLNISANDLHMLPPFLAVRFPRLRRLVCTDNKRALEVPLSLARCIGTSSSLEVVSLERNQLKAFIIADDTSDQPFPALRELLLDQNHLNGTVDLGFVAGKEAPVMPSLRRISLNAQTGKEPLRCISPAIFIHCPGLNSLSFQGNSREEELHDLLVQSDSYCSWQEQQRAVVNKKLHAGGQAELI</sequence>
<dbReference type="EMBL" id="JAFJZO010000023">
    <property type="protein sequence ID" value="KAG5504490.1"/>
    <property type="molecule type" value="Genomic_DNA"/>
</dbReference>
<reference evidence="1 2" key="1">
    <citation type="submission" date="2021-02" db="EMBL/GenBank/DDBJ databases">
        <title>Porcisia hertigi Genome sequencing and assembly.</title>
        <authorList>
            <person name="Almutairi H."/>
            <person name="Gatherer D."/>
        </authorList>
    </citation>
    <scope>NUCLEOTIDE SEQUENCE [LARGE SCALE GENOMIC DNA]</scope>
    <source>
        <strain evidence="1 2">C119</strain>
    </source>
</reference>
<dbReference type="GeneID" id="94290990"/>
<dbReference type="PANTHER" id="PTHR48057">
    <property type="entry name" value="LEUCINE-RICH REPEAT SERINE/THREONINE-PROTEIN KINASE 1"/>
    <property type="match status" value="1"/>
</dbReference>
<proteinExistence type="predicted"/>
<dbReference type="RefSeq" id="XP_067757113.1">
    <property type="nucleotide sequence ID" value="XM_067900913.1"/>
</dbReference>
<dbReference type="InterPro" id="IPR052595">
    <property type="entry name" value="LRRC69/RLP"/>
</dbReference>
<protein>
    <submittedName>
        <fullName evidence="1">Uncharacterized protein</fullName>
    </submittedName>
</protein>
<dbReference type="AlphaFoldDB" id="A0A836IV08"/>
<dbReference type="KEGG" id="phet:94290990"/>
<evidence type="ECO:0000313" key="1">
    <source>
        <dbReference type="EMBL" id="KAG5504490.1"/>
    </source>
</evidence>
<accession>A0A836IV08</accession>
<dbReference type="PANTHER" id="PTHR48057:SF7">
    <property type="entry name" value="LEUCINE-RICH REPEAT SERINE_THREONINE-PROTEIN KINASE 1"/>
    <property type="match status" value="1"/>
</dbReference>
<name>A0A836IV08_9TRYP</name>
<dbReference type="Gene3D" id="3.80.10.10">
    <property type="entry name" value="Ribonuclease Inhibitor"/>
    <property type="match status" value="2"/>
</dbReference>
<dbReference type="OrthoDB" id="272149at2759"/>
<gene>
    <name evidence="1" type="ORF">JKF63_04942</name>
</gene>
<organism evidence="1 2">
    <name type="scientific">Porcisia hertigi</name>
    <dbReference type="NCBI Taxonomy" id="2761500"/>
    <lineage>
        <taxon>Eukaryota</taxon>
        <taxon>Discoba</taxon>
        <taxon>Euglenozoa</taxon>
        <taxon>Kinetoplastea</taxon>
        <taxon>Metakinetoplastina</taxon>
        <taxon>Trypanosomatida</taxon>
        <taxon>Trypanosomatidae</taxon>
        <taxon>Leishmaniinae</taxon>
        <taxon>Porcisia</taxon>
    </lineage>
</organism>
<comment type="caution">
    <text evidence="1">The sequence shown here is derived from an EMBL/GenBank/DDBJ whole genome shotgun (WGS) entry which is preliminary data.</text>
</comment>
<dbReference type="Proteomes" id="UP000674318">
    <property type="component" value="Unassembled WGS sequence"/>
</dbReference>
<dbReference type="InterPro" id="IPR032675">
    <property type="entry name" value="LRR_dom_sf"/>
</dbReference>
<keyword evidence="2" id="KW-1185">Reference proteome</keyword>